<accession>Q5YRB5</accession>
<dbReference type="OrthoDB" id="5291250at2"/>
<gene>
    <name evidence="1" type="ordered locus">NFA_44250</name>
</gene>
<evidence type="ECO:0000313" key="1">
    <source>
        <dbReference type="EMBL" id="BAD59276.1"/>
    </source>
</evidence>
<evidence type="ECO:0000313" key="2">
    <source>
        <dbReference type="Proteomes" id="UP000006820"/>
    </source>
</evidence>
<sequence length="388" mass="41142">MTRLFIDVHILQTVPPSNVNRDDTGSPKTAVYGGVRRARVSSQAWKRATRTEFRSLVDPAGLGVRTKRVVELIAERIGEIDLIAERIGEIDHDRAVFREPDERVAAAAQVLKDAGIALEKPKKRKDEVVDPVEQSKYLLFLSATQIDRLAELAIAAKGGATDKGAAKAAAKGADSIDVALFGRMVADDANLNVDAAAQVAHAISVHGVNNEFDYYTAVDDRSPEDNAGAGMIGVVEFNSSTLYRYATVNLGMLEKNLGDSKATVLAVEAFAKAFVRSMPSGKQNTFAHRTLPDAVVFSLREDQPVNLVTAFEEPVNAVGAARSVAAAKALVARYSAIESSFGDGATRNFVVATGDGADTLSAIAEPVSFAEAVEGVVDSVRAALGVSS</sequence>
<proteinExistence type="predicted"/>
<keyword evidence="2" id="KW-1185">Reference proteome</keyword>
<dbReference type="RefSeq" id="WP_011210960.1">
    <property type="nucleotide sequence ID" value="NC_006361.1"/>
</dbReference>
<dbReference type="InterPro" id="IPR010148">
    <property type="entry name" value="CRISPR-assoc_prot_CT1975"/>
</dbReference>
<organism evidence="1 2">
    <name type="scientific">Nocardia farcinica (strain IFM 10152)</name>
    <dbReference type="NCBI Taxonomy" id="247156"/>
    <lineage>
        <taxon>Bacteria</taxon>
        <taxon>Bacillati</taxon>
        <taxon>Actinomycetota</taxon>
        <taxon>Actinomycetes</taxon>
        <taxon>Mycobacteriales</taxon>
        <taxon>Nocardiaceae</taxon>
        <taxon>Nocardia</taxon>
    </lineage>
</organism>
<dbReference type="AlphaFoldDB" id="Q5YRB5"/>
<dbReference type="NCBIfam" id="TIGR01869">
    <property type="entry name" value="casC_Cse4"/>
    <property type="match status" value="1"/>
</dbReference>
<dbReference type="Pfam" id="PF09344">
    <property type="entry name" value="Cas_CT1975"/>
    <property type="match status" value="1"/>
</dbReference>
<dbReference type="HOGENOM" id="CLU_044824_1_0_11"/>
<dbReference type="GeneID" id="61135043"/>
<name>Q5YRB5_NOCFA</name>
<protein>
    <recommendedName>
        <fullName evidence="3">Type I-E CRISPR-associated protein Cas7/Cse4/CasC</fullName>
    </recommendedName>
</protein>
<dbReference type="EMBL" id="AP006618">
    <property type="protein sequence ID" value="BAD59276.1"/>
    <property type="molecule type" value="Genomic_DNA"/>
</dbReference>
<evidence type="ECO:0008006" key="3">
    <source>
        <dbReference type="Google" id="ProtNLM"/>
    </source>
</evidence>
<dbReference type="Proteomes" id="UP000006820">
    <property type="component" value="Chromosome"/>
</dbReference>
<reference evidence="1 2" key="1">
    <citation type="journal article" date="2004" name="Proc. Natl. Acad. Sci. U.S.A.">
        <title>The complete genomic sequence of Nocardia farcinica IFM 10152.</title>
        <authorList>
            <person name="Ishikawa J."/>
            <person name="Yamashita A."/>
            <person name="Mikami Y."/>
            <person name="Hoshino Y."/>
            <person name="Kurita H."/>
            <person name="Hotta K."/>
            <person name="Shiba T."/>
            <person name="Hattori M."/>
        </authorList>
    </citation>
    <scope>NUCLEOTIDE SEQUENCE [LARGE SCALE GENOMIC DNA]</scope>
    <source>
        <strain evidence="1 2">IFM 10152</strain>
    </source>
</reference>
<dbReference type="KEGG" id="nfa:NFA_44250"/>
<dbReference type="eggNOG" id="COG1857">
    <property type="taxonomic scope" value="Bacteria"/>
</dbReference>
<dbReference type="STRING" id="247156.NFA_44250"/>